<dbReference type="AlphaFoldDB" id="A0A0B5F1B1"/>
<keyword evidence="1" id="KW-1133">Transmembrane helix</keyword>
<dbReference type="EMBL" id="CP010519">
    <property type="protein sequence ID" value="AJE84681.1"/>
    <property type="molecule type" value="Genomic_DNA"/>
</dbReference>
<protein>
    <submittedName>
        <fullName evidence="2">Uncharacterized protein</fullName>
    </submittedName>
</protein>
<evidence type="ECO:0000313" key="3">
    <source>
        <dbReference type="Proteomes" id="UP000031523"/>
    </source>
</evidence>
<accession>A0A0B5F1B1</accession>
<keyword evidence="1" id="KW-0472">Membrane</keyword>
<sequence>MADRSGGSPATGLLPVALVLVPALLLALLVLTLLLAPLVPIGALVERVPLAVGAVARVHLVRTGAVALLTAGAVPRGGLLRGGGLGAPGVAGGGGRRGLRAPGLTPGLAARGGSALGAGGHRALGGGAGEQRLAPVGGQHDAFVCVPLRGEGRVLALSALRHRDS</sequence>
<reference evidence="2 3" key="1">
    <citation type="submission" date="2015-01" db="EMBL/GenBank/DDBJ databases">
        <title>Enhanced salinomycin production by adjusting the supply of polyketide extender units in Streptomyce albus DSM 41398.</title>
        <authorList>
            <person name="Lu C."/>
        </authorList>
    </citation>
    <scope>NUCLEOTIDE SEQUENCE [LARGE SCALE GENOMIC DNA]</scope>
    <source>
        <strain evidence="3">ATCC 21838 / DSM 41398 / FERM P-419 / JCM 4703 / NBRC 107858</strain>
    </source>
</reference>
<gene>
    <name evidence="2" type="ORF">SLNWT_4305</name>
</gene>
<feature type="transmembrane region" description="Helical" evidence="1">
    <location>
        <begin position="12"/>
        <end position="39"/>
    </location>
</feature>
<evidence type="ECO:0000313" key="2">
    <source>
        <dbReference type="EMBL" id="AJE84681.1"/>
    </source>
</evidence>
<proteinExistence type="predicted"/>
<keyword evidence="1" id="KW-0812">Transmembrane</keyword>
<dbReference type="KEGG" id="sals:SLNWT_4305"/>
<dbReference type="Proteomes" id="UP000031523">
    <property type="component" value="Chromosome"/>
</dbReference>
<name>A0A0B5F1B1_STRA4</name>
<evidence type="ECO:0000256" key="1">
    <source>
        <dbReference type="SAM" id="Phobius"/>
    </source>
</evidence>
<keyword evidence="3" id="KW-1185">Reference proteome</keyword>
<organism evidence="2 3">
    <name type="scientific">Streptomyces albus (strain ATCC 21838 / DSM 41398 / FERM P-419 / JCM 4703 / NBRC 107858)</name>
    <dbReference type="NCBI Taxonomy" id="1081613"/>
    <lineage>
        <taxon>Bacteria</taxon>
        <taxon>Bacillati</taxon>
        <taxon>Actinomycetota</taxon>
        <taxon>Actinomycetes</taxon>
        <taxon>Kitasatosporales</taxon>
        <taxon>Streptomycetaceae</taxon>
        <taxon>Streptomyces</taxon>
    </lineage>
</organism>